<feature type="domain" description="Lactate/malate dehydrogenase C-terminal" evidence="4">
    <location>
        <begin position="148"/>
        <end position="304"/>
    </location>
</feature>
<dbReference type="InterPro" id="IPR001557">
    <property type="entry name" value="L-lactate/malate_DH"/>
</dbReference>
<name>A0ABW3EF82_9LACO</name>
<accession>A0ABW3EF82</accession>
<dbReference type="SUPFAM" id="SSF56327">
    <property type="entry name" value="LDH C-terminal domain-like"/>
    <property type="match status" value="1"/>
</dbReference>
<dbReference type="Gene3D" id="3.40.50.720">
    <property type="entry name" value="NAD(P)-binding Rossmann-like Domain"/>
    <property type="match status" value="1"/>
</dbReference>
<dbReference type="CDD" id="cd05291">
    <property type="entry name" value="HicDH_like"/>
    <property type="match status" value="1"/>
</dbReference>
<comment type="caution">
    <text evidence="5">The sequence shown here is derived from an EMBL/GenBank/DDBJ whole genome shotgun (WGS) entry which is preliminary data.</text>
</comment>
<dbReference type="Proteomes" id="UP001597104">
    <property type="component" value="Unassembled WGS sequence"/>
</dbReference>
<dbReference type="SUPFAM" id="SSF51735">
    <property type="entry name" value="NAD(P)-binding Rossmann-fold domains"/>
    <property type="match status" value="1"/>
</dbReference>
<gene>
    <name evidence="5" type="ORF">ACFQZ7_09715</name>
</gene>
<dbReference type="PANTHER" id="PTHR43128">
    <property type="entry name" value="L-2-HYDROXYCARBOXYLATE DEHYDROGENASE (NAD(P)(+))"/>
    <property type="match status" value="1"/>
</dbReference>
<comment type="similarity">
    <text evidence="1">Belongs to the LDH/MDH superfamily. LDH family.</text>
</comment>
<evidence type="ECO:0000313" key="6">
    <source>
        <dbReference type="Proteomes" id="UP001597104"/>
    </source>
</evidence>
<evidence type="ECO:0000256" key="2">
    <source>
        <dbReference type="RuleBase" id="RU003369"/>
    </source>
</evidence>
<dbReference type="InterPro" id="IPR036291">
    <property type="entry name" value="NAD(P)-bd_dom_sf"/>
</dbReference>
<dbReference type="PIRSF" id="PIRSF000102">
    <property type="entry name" value="Lac_mal_DH"/>
    <property type="match status" value="1"/>
</dbReference>
<feature type="domain" description="Lactate/malate dehydrogenase N-terminal" evidence="3">
    <location>
        <begin position="3"/>
        <end position="145"/>
    </location>
</feature>
<dbReference type="EMBL" id="JBHTIO010000044">
    <property type="protein sequence ID" value="MFD0897997.1"/>
    <property type="molecule type" value="Genomic_DNA"/>
</dbReference>
<dbReference type="InterPro" id="IPR001236">
    <property type="entry name" value="Lactate/malate_DH_N"/>
</dbReference>
<reference evidence="6" key="1">
    <citation type="journal article" date="2019" name="Int. J. Syst. Evol. Microbiol.">
        <title>The Global Catalogue of Microorganisms (GCM) 10K type strain sequencing project: providing services to taxonomists for standard genome sequencing and annotation.</title>
        <authorList>
            <consortium name="The Broad Institute Genomics Platform"/>
            <consortium name="The Broad Institute Genome Sequencing Center for Infectious Disease"/>
            <person name="Wu L."/>
            <person name="Ma J."/>
        </authorList>
    </citation>
    <scope>NUCLEOTIDE SEQUENCE [LARGE SCALE GENOMIC DNA]</scope>
    <source>
        <strain evidence="6">CCM 8925</strain>
    </source>
</reference>
<dbReference type="Pfam" id="PF00056">
    <property type="entry name" value="Ldh_1_N"/>
    <property type="match status" value="1"/>
</dbReference>
<dbReference type="Pfam" id="PF02866">
    <property type="entry name" value="Ldh_1_C"/>
    <property type="match status" value="1"/>
</dbReference>
<organism evidence="5 6">
    <name type="scientific">Loigolactobacillus binensis</name>
    <dbReference type="NCBI Taxonomy" id="2559922"/>
    <lineage>
        <taxon>Bacteria</taxon>
        <taxon>Bacillati</taxon>
        <taxon>Bacillota</taxon>
        <taxon>Bacilli</taxon>
        <taxon>Lactobacillales</taxon>
        <taxon>Lactobacillaceae</taxon>
        <taxon>Loigolactobacillus</taxon>
    </lineage>
</organism>
<proteinExistence type="inferred from homology"/>
<evidence type="ECO:0000259" key="3">
    <source>
        <dbReference type="Pfam" id="PF00056"/>
    </source>
</evidence>
<dbReference type="InterPro" id="IPR015955">
    <property type="entry name" value="Lactate_DH/Glyco_Ohase_4_C"/>
</dbReference>
<dbReference type="Gene3D" id="3.90.110.10">
    <property type="entry name" value="Lactate dehydrogenase/glycoside hydrolase, family 4, C-terminal"/>
    <property type="match status" value="1"/>
</dbReference>
<evidence type="ECO:0000313" key="5">
    <source>
        <dbReference type="EMBL" id="MFD0897997.1"/>
    </source>
</evidence>
<sequence>MRKIGIIGLGHVGATVAYTLVTKGIADELVLIDQNEEVAQAEKLDLEDTQAGLITHTQIMIQDFSQLRDAAIVILAAGDSSIFSSGDVNNRQAELVVTSRVVEMVAPKIMASGFHGILLNIANPCDVVTTYLQRLTGLPYQQVFGTGTLLDTMRMRRTLAAILHVFLQDIQGYNLGEHGESQFTAWSTITVGTRPIKDLLAQHDTDIPGLEKAIRSRAWQIINGKGFTNYGIAAAAVTVIQAIFSDAHTTLPVSSWDAEHQLYIGQPTLIGRTGVLRVVDVGLTKVEQQEFNHSAVYIQKHLNSLAASSLR</sequence>
<keyword evidence="6" id="KW-1185">Reference proteome</keyword>
<keyword evidence="2" id="KW-0560">Oxidoreductase</keyword>
<dbReference type="PANTHER" id="PTHR43128:SF31">
    <property type="entry name" value="L-LACTATE DEHYDROGENASE"/>
    <property type="match status" value="1"/>
</dbReference>
<dbReference type="InterPro" id="IPR022383">
    <property type="entry name" value="Lactate/malate_DH_C"/>
</dbReference>
<dbReference type="RefSeq" id="WP_137636536.1">
    <property type="nucleotide sequence ID" value="NZ_BJDN01000001.1"/>
</dbReference>
<protein>
    <submittedName>
        <fullName evidence="5">L-lactate dehydrogenase</fullName>
    </submittedName>
</protein>
<dbReference type="PRINTS" id="PR00086">
    <property type="entry name" value="LLDHDRGNASE"/>
</dbReference>
<evidence type="ECO:0000259" key="4">
    <source>
        <dbReference type="Pfam" id="PF02866"/>
    </source>
</evidence>
<evidence type="ECO:0000256" key="1">
    <source>
        <dbReference type="ARBA" id="ARBA00006054"/>
    </source>
</evidence>